<dbReference type="InterPro" id="IPR010730">
    <property type="entry name" value="HET"/>
</dbReference>
<dbReference type="PANTHER" id="PTHR33112:SF10">
    <property type="entry name" value="TOL"/>
    <property type="match status" value="1"/>
</dbReference>
<dbReference type="CDD" id="cd00180">
    <property type="entry name" value="PKc"/>
    <property type="match status" value="1"/>
</dbReference>
<dbReference type="EMBL" id="CABFNS010000354">
    <property type="protein sequence ID" value="VUC21240.1"/>
    <property type="molecule type" value="Genomic_DNA"/>
</dbReference>
<gene>
    <name evidence="2" type="ORF">CLO192961_LOCUS44144</name>
</gene>
<proteinExistence type="predicted"/>
<protein>
    <recommendedName>
        <fullName evidence="1">Protein kinase domain-containing protein</fullName>
    </recommendedName>
</protein>
<dbReference type="Pfam" id="PF06985">
    <property type="entry name" value="HET"/>
    <property type="match status" value="1"/>
</dbReference>
<dbReference type="Gene3D" id="1.10.510.10">
    <property type="entry name" value="Transferase(Phosphotransferase) domain 1"/>
    <property type="match status" value="1"/>
</dbReference>
<organism evidence="2 3">
    <name type="scientific">Bionectria ochroleuca</name>
    <name type="common">Gliocladium roseum</name>
    <dbReference type="NCBI Taxonomy" id="29856"/>
    <lineage>
        <taxon>Eukaryota</taxon>
        <taxon>Fungi</taxon>
        <taxon>Dikarya</taxon>
        <taxon>Ascomycota</taxon>
        <taxon>Pezizomycotina</taxon>
        <taxon>Sordariomycetes</taxon>
        <taxon>Hypocreomycetidae</taxon>
        <taxon>Hypocreales</taxon>
        <taxon>Bionectriaceae</taxon>
        <taxon>Clonostachys</taxon>
    </lineage>
</organism>
<name>A0ABY6TRZ9_BIOOC</name>
<dbReference type="Proteomes" id="UP000766486">
    <property type="component" value="Unassembled WGS sequence"/>
</dbReference>
<accession>A0ABY6TRZ9</accession>
<dbReference type="InterPro" id="IPR011009">
    <property type="entry name" value="Kinase-like_dom_sf"/>
</dbReference>
<evidence type="ECO:0000313" key="2">
    <source>
        <dbReference type="EMBL" id="VUC21240.1"/>
    </source>
</evidence>
<keyword evidence="3" id="KW-1185">Reference proteome</keyword>
<comment type="caution">
    <text evidence="2">The sequence shown here is derived from an EMBL/GenBank/DDBJ whole genome shotgun (WGS) entry which is preliminary data.</text>
</comment>
<dbReference type="InterPro" id="IPR000719">
    <property type="entry name" value="Prot_kinase_dom"/>
</dbReference>
<feature type="domain" description="Protein kinase" evidence="1">
    <location>
        <begin position="175"/>
        <end position="519"/>
    </location>
</feature>
<evidence type="ECO:0000259" key="1">
    <source>
        <dbReference type="PROSITE" id="PS50011"/>
    </source>
</evidence>
<dbReference type="PROSITE" id="PS50011">
    <property type="entry name" value="PROTEIN_KINASE_DOM"/>
    <property type="match status" value="1"/>
</dbReference>
<dbReference type="SUPFAM" id="SSF56112">
    <property type="entry name" value="Protein kinase-like (PK-like)"/>
    <property type="match status" value="1"/>
</dbReference>
<dbReference type="InterPro" id="IPR008271">
    <property type="entry name" value="Ser/Thr_kinase_AS"/>
</dbReference>
<dbReference type="PANTHER" id="PTHR33112">
    <property type="entry name" value="DOMAIN PROTEIN, PUTATIVE-RELATED"/>
    <property type="match status" value="1"/>
</dbReference>
<evidence type="ECO:0000313" key="3">
    <source>
        <dbReference type="Proteomes" id="UP000766486"/>
    </source>
</evidence>
<dbReference type="SMART" id="SM00220">
    <property type="entry name" value="S_TKc"/>
    <property type="match status" value="1"/>
</dbReference>
<dbReference type="Pfam" id="PF00069">
    <property type="entry name" value="Pkinase"/>
    <property type="match status" value="1"/>
</dbReference>
<dbReference type="PROSITE" id="PS00108">
    <property type="entry name" value="PROTEIN_KINASE_ST"/>
    <property type="match status" value="1"/>
</dbReference>
<reference evidence="2 3" key="1">
    <citation type="submission" date="2019-06" db="EMBL/GenBank/DDBJ databases">
        <authorList>
            <person name="Broberg M."/>
        </authorList>
    </citation>
    <scope>NUCLEOTIDE SEQUENCE [LARGE SCALE GENOMIC DNA]</scope>
</reference>
<sequence>MEESPIKSGEVLRYEVIKELFANRYPQNDERSDFYKEFLPAGSIAGLVTKESVVKTLEDEDCSADDIDSLGTYVFTHAPKVFLILAYLNLAKAKHIRQFKERDFKDEHLPVTVLSENPPILKSSTNDIRVEFDVGSVKRGDFADYQWKFLAPKFVIDTFQSAKYDQGQIFPYIHPEQAVMPHTGGFSEVRKVVLHKDHREGQSPYHVGRALAEGPIDPENEFTVALKILKTNQFTNVDKFYEKELITLEEMTKIGHDHLIKAISAYRRGNEKYFLFPWARGGNLRDIWNKESNSAGNVVTWALRQMVGLTEGISSLHLKNVRHGDIKPENILFFSENGTGSHFSGPLVIADVGLAKFHEKYTINREIRTTTNSRTICYEPPELTTSPNSPVSRNYDLWSLGCVFLEFLIWIRFGNSELQKFAKEISPTVGQGRFWKQVKERRFWKKTTGITAKVHPTVDRWIKDLKKSPEPHGTLVSKLADLIVRHLLVINKDKRDSNAFLQGLKPIQSSPDAASNPNYEATSSLAKAEPLSNIPANRSNQNTAQLNDLWKNVTDEKFVRSILKDLVWATLRPKSETQSLCSSCKMIDFQLPEIKLDLDIAYIAQQKGDCALCSVLSQSISDIDTSLSGTVMLFRDDEFHTIRLGCRGPPIFSLYSDPGMCFRLCLGDDIDIYIIIDYSPNAPPYAQIGLPVLPVAETSAFYRLINTWITVCDKSHDCLSRKADASSQDGMPTRVICVENDELRLLETNENMTEPYIALSHCWGKPVHGNGLTLNTDNLADFKNTIPYSKLPKSFQDAVRITRALHVSYLWIDSLCIIQDDGKDWEREARRMEYVFSSAYCTIAATSASSSTQGFLRQRRPRSCVTVKTGAGPLYLAPFIDNFKKDVEEGVLNSRGWVLQERALSRRTIHFTSTQMYWECGGGIQCETLAQLRNPQSQIIGDAEFPNSGLKYYKDERIRLVQYLYQVYCALGLTNCMDRSKAVLGLETRLAQAFESTAKYGIIWKFFERTILWQAATPGSLTRILYSKEARVPTWSWMAYTGNIRFIDVPFGFVTWLPSIHNRSEDASIGKAWDGSLIAEANDLVIDGPDLDKRITLDAQRNAYDTSTWKSVVLGRGTVKLKPSGELPHYVILVRQLSSGKELDDYERVGVGVLEQSHFSSSSIKVRLI</sequence>